<gene>
    <name evidence="2" type="primary">rapL</name>
    <name evidence="2" type="ORF">MSP8886_00735</name>
</gene>
<reference evidence="2 3" key="1">
    <citation type="submission" date="2016-06" db="EMBL/GenBank/DDBJ databases">
        <authorList>
            <person name="Kjaerup R.B."/>
            <person name="Dalgaard T.S."/>
            <person name="Juul-Madsen H.R."/>
        </authorList>
    </citation>
    <scope>NUCLEOTIDE SEQUENCE [LARGE SCALE GENOMIC DNA]</scope>
    <source>
        <strain evidence="2 3">CECT 8886</strain>
    </source>
</reference>
<dbReference type="PANTHER" id="PTHR13812">
    <property type="entry name" value="KETIMINE REDUCTASE MU-CRYSTALLIN"/>
    <property type="match status" value="1"/>
</dbReference>
<dbReference type="STRING" id="1792290.MSP8886_00735"/>
<dbReference type="PANTHER" id="PTHR13812:SF19">
    <property type="entry name" value="KETIMINE REDUCTASE MU-CRYSTALLIN"/>
    <property type="match status" value="1"/>
</dbReference>
<dbReference type="OrthoDB" id="9809203at2"/>
<dbReference type="Pfam" id="PF02423">
    <property type="entry name" value="OCD_Mu_crystall"/>
    <property type="match status" value="1"/>
</dbReference>
<name>A0A1A8T3X3_9GAMM</name>
<dbReference type="InterPro" id="IPR023401">
    <property type="entry name" value="ODC_N"/>
</dbReference>
<dbReference type="AlphaFoldDB" id="A0A1A8T3X3"/>
<dbReference type="InterPro" id="IPR003462">
    <property type="entry name" value="ODC_Mu_crystall"/>
</dbReference>
<dbReference type="SUPFAM" id="SSF51735">
    <property type="entry name" value="NAD(P)-binding Rossmann-fold domains"/>
    <property type="match status" value="1"/>
</dbReference>
<evidence type="ECO:0000313" key="3">
    <source>
        <dbReference type="Proteomes" id="UP000092544"/>
    </source>
</evidence>
<accession>A0A1A8T3X3</accession>
<dbReference type="Gene3D" id="3.40.50.720">
    <property type="entry name" value="NAD(P)-binding Rossmann-like Domain"/>
    <property type="match status" value="1"/>
</dbReference>
<organism evidence="2 3">
    <name type="scientific">Marinomonas spartinae</name>
    <dbReference type="NCBI Taxonomy" id="1792290"/>
    <lineage>
        <taxon>Bacteria</taxon>
        <taxon>Pseudomonadati</taxon>
        <taxon>Pseudomonadota</taxon>
        <taxon>Gammaproteobacteria</taxon>
        <taxon>Oceanospirillales</taxon>
        <taxon>Oceanospirillaceae</taxon>
        <taxon>Marinomonas</taxon>
    </lineage>
</organism>
<dbReference type="GO" id="GO:0019752">
    <property type="term" value="P:carboxylic acid metabolic process"/>
    <property type="evidence" value="ECO:0007669"/>
    <property type="project" value="UniProtKB-ARBA"/>
</dbReference>
<dbReference type="GO" id="GO:0016829">
    <property type="term" value="F:lyase activity"/>
    <property type="evidence" value="ECO:0007669"/>
    <property type="project" value="UniProtKB-KW"/>
</dbReference>
<comment type="similarity">
    <text evidence="1">Belongs to the ornithine cyclodeaminase/mu-crystallin family.</text>
</comment>
<dbReference type="PIRSF" id="PIRSF001439">
    <property type="entry name" value="CryM"/>
    <property type="match status" value="1"/>
</dbReference>
<protein>
    <submittedName>
        <fullName evidence="2">L-lysine cyclodeaminase</fullName>
        <ecNumber evidence="2">4.3.1.28</ecNumber>
    </submittedName>
</protein>
<dbReference type="EMBL" id="FLOB01000001">
    <property type="protein sequence ID" value="SBS26891.1"/>
    <property type="molecule type" value="Genomic_DNA"/>
</dbReference>
<dbReference type="GO" id="GO:0005737">
    <property type="term" value="C:cytoplasm"/>
    <property type="evidence" value="ECO:0007669"/>
    <property type="project" value="TreeGrafter"/>
</dbReference>
<dbReference type="Gene3D" id="3.30.1780.10">
    <property type="entry name" value="ornithine cyclodeaminase, domain 1"/>
    <property type="match status" value="1"/>
</dbReference>
<sequence>MKTIGAEEVQQTLSFEELIPALALAFRSEFGMPQRQVYSLPDGTAEKHDTFAVLPAWTKDVVGVKSFTHYPDNPNQGRLTVAAQVLLFDRKTGSPIALVDGTSLTYWRTAAVSALASSLLARKDASTLLLFGTGELAPYMALAHASVRPIQHIFIHGRSEEKSSKVQALIQTARPDLNVDICDNVEDVITQADIISCATGSPTPLFKSVSLAAGTHIDLVGNHHTHCRECDTATIKMSHVIVDSRLNVLNEAGEILIPLKEGSIDESHIKGELAELCSGKVQGRKSNSQITLFKSVGTALADVASAYHVYQTLNN</sequence>
<dbReference type="RefSeq" id="WP_067012743.1">
    <property type="nucleotide sequence ID" value="NZ_FLOB01000001.1"/>
</dbReference>
<keyword evidence="3" id="KW-1185">Reference proteome</keyword>
<dbReference type="Proteomes" id="UP000092544">
    <property type="component" value="Unassembled WGS sequence"/>
</dbReference>
<evidence type="ECO:0000313" key="2">
    <source>
        <dbReference type="EMBL" id="SBS26891.1"/>
    </source>
</evidence>
<dbReference type="InterPro" id="IPR036291">
    <property type="entry name" value="NAD(P)-bd_dom_sf"/>
</dbReference>
<evidence type="ECO:0000256" key="1">
    <source>
        <dbReference type="ARBA" id="ARBA00008903"/>
    </source>
</evidence>
<dbReference type="EC" id="4.3.1.28" evidence="2"/>
<dbReference type="FunFam" id="3.40.50.720:FF:000311">
    <property type="entry name" value="Ornithine cyclodeaminase"/>
    <property type="match status" value="1"/>
</dbReference>
<dbReference type="NCBIfam" id="NF004793">
    <property type="entry name" value="PRK06141.1"/>
    <property type="match status" value="1"/>
</dbReference>
<proteinExistence type="inferred from homology"/>
<dbReference type="GO" id="GO:0016491">
    <property type="term" value="F:oxidoreductase activity"/>
    <property type="evidence" value="ECO:0007669"/>
    <property type="project" value="UniProtKB-ARBA"/>
</dbReference>
<keyword evidence="2" id="KW-0456">Lyase</keyword>